<protein>
    <submittedName>
        <fullName evidence="1">Uncharacterized protein</fullName>
    </submittedName>
</protein>
<dbReference type="PANTHER" id="PTHR31973">
    <property type="entry name" value="POLYPROTEIN, PUTATIVE-RELATED"/>
    <property type="match status" value="1"/>
</dbReference>
<keyword evidence="2" id="KW-1185">Reference proteome</keyword>
<dbReference type="PANTHER" id="PTHR31973:SF199">
    <property type="entry name" value="SWIM-TYPE DOMAIN-CONTAINING PROTEIN"/>
    <property type="match status" value="1"/>
</dbReference>
<proteinExistence type="predicted"/>
<gene>
    <name evidence="1" type="ORF">Ddye_017165</name>
</gene>
<organism evidence="1 2">
    <name type="scientific">Dipteronia dyeriana</name>
    <dbReference type="NCBI Taxonomy" id="168575"/>
    <lineage>
        <taxon>Eukaryota</taxon>
        <taxon>Viridiplantae</taxon>
        <taxon>Streptophyta</taxon>
        <taxon>Embryophyta</taxon>
        <taxon>Tracheophyta</taxon>
        <taxon>Spermatophyta</taxon>
        <taxon>Magnoliopsida</taxon>
        <taxon>eudicotyledons</taxon>
        <taxon>Gunneridae</taxon>
        <taxon>Pentapetalae</taxon>
        <taxon>rosids</taxon>
        <taxon>malvids</taxon>
        <taxon>Sapindales</taxon>
        <taxon>Sapindaceae</taxon>
        <taxon>Hippocastanoideae</taxon>
        <taxon>Acereae</taxon>
        <taxon>Dipteronia</taxon>
    </lineage>
</organism>
<evidence type="ECO:0000313" key="2">
    <source>
        <dbReference type="Proteomes" id="UP001280121"/>
    </source>
</evidence>
<accession>A0AAD9U839</accession>
<name>A0AAD9U839_9ROSI</name>
<dbReference type="Proteomes" id="UP001280121">
    <property type="component" value="Unassembled WGS sequence"/>
</dbReference>
<comment type="caution">
    <text evidence="1">The sequence shown here is derived from an EMBL/GenBank/DDBJ whole genome shotgun (WGS) entry which is preliminary data.</text>
</comment>
<reference evidence="1" key="1">
    <citation type="journal article" date="2023" name="Plant J.">
        <title>Genome sequences and population genomics provide insights into the demographic history, inbreeding, and mutation load of two 'living fossil' tree species of Dipteronia.</title>
        <authorList>
            <person name="Feng Y."/>
            <person name="Comes H.P."/>
            <person name="Chen J."/>
            <person name="Zhu S."/>
            <person name="Lu R."/>
            <person name="Zhang X."/>
            <person name="Li P."/>
            <person name="Qiu J."/>
            <person name="Olsen K.M."/>
            <person name="Qiu Y."/>
        </authorList>
    </citation>
    <scope>NUCLEOTIDE SEQUENCE</scope>
    <source>
        <strain evidence="1">KIB01</strain>
    </source>
</reference>
<sequence length="118" mass="13978">MSYKNKFVNSKLIAEKYIDQWRANPDWNFARMSAQLRVYSNTDASRWQFCHARKAARQMIEGGIKDQYSKLSEYGVEMKRINPESSVILKCDDNARFERLYICLVALKKGWKWDVCLL</sequence>
<dbReference type="EMBL" id="JANJYI010000005">
    <property type="protein sequence ID" value="KAK2649676.1"/>
    <property type="molecule type" value="Genomic_DNA"/>
</dbReference>
<dbReference type="AlphaFoldDB" id="A0AAD9U839"/>
<evidence type="ECO:0000313" key="1">
    <source>
        <dbReference type="EMBL" id="KAK2649676.1"/>
    </source>
</evidence>